<dbReference type="GO" id="GO:0005737">
    <property type="term" value="C:cytoplasm"/>
    <property type="evidence" value="ECO:0007669"/>
    <property type="project" value="TreeGrafter"/>
</dbReference>
<dbReference type="PROSITE" id="PS50075">
    <property type="entry name" value="CARRIER"/>
    <property type="match status" value="2"/>
</dbReference>
<evidence type="ECO:0000256" key="3">
    <source>
        <dbReference type="ARBA" id="ARBA00022450"/>
    </source>
</evidence>
<dbReference type="InterPro" id="IPR020845">
    <property type="entry name" value="AMP-binding_CS"/>
</dbReference>
<dbReference type="GO" id="GO:0003824">
    <property type="term" value="F:catalytic activity"/>
    <property type="evidence" value="ECO:0007669"/>
    <property type="project" value="InterPro"/>
</dbReference>
<dbReference type="Gene3D" id="2.30.38.10">
    <property type="entry name" value="Luciferase, Domain 3"/>
    <property type="match status" value="2"/>
</dbReference>
<gene>
    <name evidence="6" type="ORF">JMN32_22760</name>
</gene>
<feature type="domain" description="Carrier" evidence="5">
    <location>
        <begin position="1106"/>
        <end position="1181"/>
    </location>
</feature>
<dbReference type="CDD" id="cd02440">
    <property type="entry name" value="AdoMet_MTases"/>
    <property type="match status" value="1"/>
</dbReference>
<dbReference type="PROSITE" id="PS00012">
    <property type="entry name" value="PHOSPHOPANTETHEINE"/>
    <property type="match status" value="1"/>
</dbReference>
<dbReference type="Pfam" id="PF12847">
    <property type="entry name" value="Methyltransf_18"/>
    <property type="match status" value="1"/>
</dbReference>
<dbReference type="InterPro" id="IPR010071">
    <property type="entry name" value="AA_adenyl_dom"/>
</dbReference>
<dbReference type="NCBIfam" id="TIGR01733">
    <property type="entry name" value="AA-adenyl-dom"/>
    <property type="match status" value="2"/>
</dbReference>
<dbReference type="Gene3D" id="3.30.559.30">
    <property type="entry name" value="Nonribosomal peptide synthetase, condensation domain"/>
    <property type="match status" value="2"/>
</dbReference>
<dbReference type="SUPFAM" id="SSF56801">
    <property type="entry name" value="Acetyl-CoA synthetase-like"/>
    <property type="match status" value="2"/>
</dbReference>
<dbReference type="InterPro" id="IPR023213">
    <property type="entry name" value="CAT-like_dom_sf"/>
</dbReference>
<dbReference type="FunFam" id="1.10.1200.10:FF:000005">
    <property type="entry name" value="Nonribosomal peptide synthetase 1"/>
    <property type="match status" value="2"/>
</dbReference>
<dbReference type="GO" id="GO:0031177">
    <property type="term" value="F:phosphopantetheine binding"/>
    <property type="evidence" value="ECO:0007669"/>
    <property type="project" value="InterPro"/>
</dbReference>
<dbReference type="Gene3D" id="3.30.559.10">
    <property type="entry name" value="Chloramphenicol acetyltransferase-like domain"/>
    <property type="match status" value="1"/>
</dbReference>
<accession>A0A937G2Q0</accession>
<dbReference type="InterPro" id="IPR006162">
    <property type="entry name" value="Ppantetheine_attach_site"/>
</dbReference>
<keyword evidence="7" id="KW-1185">Reference proteome</keyword>
<evidence type="ECO:0000313" key="7">
    <source>
        <dbReference type="Proteomes" id="UP000614216"/>
    </source>
</evidence>
<dbReference type="SMART" id="SM00823">
    <property type="entry name" value="PKS_PP"/>
    <property type="match status" value="2"/>
</dbReference>
<dbReference type="InterPro" id="IPR036736">
    <property type="entry name" value="ACP-like_sf"/>
</dbReference>
<feature type="domain" description="Carrier" evidence="5">
    <location>
        <begin position="2190"/>
        <end position="2265"/>
    </location>
</feature>
<dbReference type="FunFam" id="3.30.300.30:FF:000010">
    <property type="entry name" value="Enterobactin synthetase component F"/>
    <property type="match status" value="1"/>
</dbReference>
<dbReference type="Gene3D" id="3.40.50.980">
    <property type="match status" value="4"/>
</dbReference>
<evidence type="ECO:0000256" key="4">
    <source>
        <dbReference type="ARBA" id="ARBA00022553"/>
    </source>
</evidence>
<dbReference type="Gene3D" id="3.40.50.150">
    <property type="entry name" value="Vaccinia Virus protein VP39"/>
    <property type="match status" value="1"/>
</dbReference>
<dbReference type="Gene3D" id="1.10.1200.10">
    <property type="entry name" value="ACP-like"/>
    <property type="match status" value="2"/>
</dbReference>
<dbReference type="SUPFAM" id="SSF47336">
    <property type="entry name" value="ACP-like"/>
    <property type="match status" value="2"/>
</dbReference>
<reference evidence="6" key="1">
    <citation type="submission" date="2021-01" db="EMBL/GenBank/DDBJ databases">
        <title>Fulvivirga kasyanovii gen. nov., sp nov., a novel member of the phylum Bacteroidetes isolated from seawater in a mussel farm.</title>
        <authorList>
            <person name="Zhao L.-H."/>
            <person name="Wang Z.-J."/>
        </authorList>
    </citation>
    <scope>NUCLEOTIDE SEQUENCE</scope>
    <source>
        <strain evidence="6">29W222</strain>
    </source>
</reference>
<dbReference type="InterPro" id="IPR009081">
    <property type="entry name" value="PP-bd_ACP"/>
</dbReference>
<dbReference type="InterPro" id="IPR020806">
    <property type="entry name" value="PKS_PP-bd"/>
</dbReference>
<dbReference type="PANTHER" id="PTHR45527:SF1">
    <property type="entry name" value="FATTY ACID SYNTHASE"/>
    <property type="match status" value="1"/>
</dbReference>
<evidence type="ECO:0000256" key="2">
    <source>
        <dbReference type="ARBA" id="ARBA00006432"/>
    </source>
</evidence>
<keyword evidence="3" id="KW-0596">Phosphopantetheine</keyword>
<dbReference type="Gene3D" id="3.30.300.30">
    <property type="match status" value="3"/>
</dbReference>
<sequence>METTAAYTGKKFFNHSKFWEQKLSSIDNAFKVKGNKFNGDCNYPYPEYTFELNKKHTDLLEKYTGGRDLELFILLKAGFDILFSKYERSADVIIDTPLHKSSVTGEIVQAHVSLIQSVNKEESLKTLFQKVNQGTLESYKYQNFPYRLLAKDKSSADKFPLTNVALFDQKVHTAPPADSLKHYDLIIEIVKEAGVHIKISFNTEKFDQWFVENMALHFQNILSFFNELDISVKDISFLSEEQKNKLVNEFNQSDLDFPKDKTLVDVFEEHAIKTPENKALVYKNTTLTYDQLNQKSNQLAHYLRTECDVKPGACVAVLMDKSENSIISFLGILKAGGVYVPIDPKNPKERIRHVISETGLKTILTQSEYLFELDYFEGNLFSIDIQLEGLTYPTTNPDKINQVTDTAYIIYTSGSTGNPKGVVVEHQGVVNLAFGYIHVLEITPDDNILQFFSLLFDASVLDIVMALLGGATLVLADKETVNNSEAFAKYVEDNQITLMTLTPSYLHTLNRPSMDSLRIIITGGEAAIVDDALYYAKTKDFYNAYGPSEATVLTALYKVDPEKEYSSIPIGSPQSNKKVFILDEELNLVPEGIAGELCVSGVGLAREYLNDKDLTDVKFIENPYLPGERMYRTGDLAKWLPDGNIEFMGRKDDQIKVRGFRVELGEIESVLNKNSRVNEGVVLHKEGENNQGELIAFFTERRKVEIAPSLGEHSLYDRFVYQSMATDYTRISGYKKVIENLVKDKVVVDAGTGPDMILARQCLAEGAKKVYAVEISDEAYQMAQENLKKYGLQDKVVLIHGDISEVEFPEKVDVCVSALVGNIAGSDGCITMINNLKSNLKQEEPITFVPNKYHTKIGLASLPEDAFDYAFSHMSMHYAEDIFNKQGHKFDLRLCLRNFTRDYLISDDGLFEHIGYDENTEVEATNSVKLTVTKDGEAHGFALWINAMFDEKMIINSIEGTHHMPVYFPVFPEGVEMHKGDELHFDVRRKLSDDKLTTDYVLDGKIVRKERGEEPFTFESLNHGEEFRQNKFYEKLFNEKGEVKIISDVSEKSLKAYLSEGLPGYMVPNQIIALDEMPLSSNGKIDKKALLKLGNAANENRGNYVAPRTPEEKVLVAIWQEVLNKKNIGIKDDFFSLGGDSIKSIQIVAKVKKQLDKELNIGALYENKTIEDLAKYLADQANASLHNALMTGMDKLEAFKQRIFDQEGWIELPESYEDVYPLTPIELGMIYSSLMRPEEPVYHEQLILNVDIDNIDNFNAAIAKMVQRHTIYRTKYYMNSYGEPLKVVLKDIDLPVNFEDISNLSQAEKQIKIRTLTEKNLDARFKFDDELLWNLNVFKVEGDSCLIVFYFHHAISDGWSFSVFNTELSNLLDKEGLKDLPPLKHSYKDYCALILGREESDSIRQYWKDLLGGFTRNKLPFNFRRTKISDEKGMKSVRQPISKELLHNLEELRTYHSVSLKSIFLAAHTYLMHIVCSEEDVVTGMVTHDRPELEDGEKINGCFLNTIPVRVEFDKIKSGLQLIEFIHKYLIDVKPNEIHLSDIGQIVGEKASVGNPVFDTLLNFTDFHSYQEWNEDTAIQEASERLFDEETSISSEMTNTMFDLEVDKTQGSLSIRIQYIPAYFHRSEIGYALQLYVRILEQFVQDASLPISSVSLLTDTEKKEVLSDFNDTICDYSSDKSISQLFEARVSESPDQVALTRNQSTMTYEELNQSANQLARYLVSQGTKPGDNVGLLIGRGFDTVVGMYAVLKAGAAYVPIDPEYPVDRQQYIINNSGINRVVCDEDYPIIKEVDNVQFHVIDHESLKSEKTDNLDITVPTDQLAYTIYTSGSTGRPKGVMVEHRSAVNLIEWVNKTYEVGASDRLLFITSICFDLSVYDVFGMLSAGGTVVIAGKEEVQDVDVLSELMIREKITFWDSVPTTMNYLVGELEQRTEIFAQHELRLVFMSGDWIPVQLPDKVRKFFPNAQVISLGGATEGTVWSNFFPIEDVNPYWSSIPYGKPIANNYFYILDKNQEPVPYSVAGELYIGGIGVAKGYANDPEKTTKSFVKDPFNQQLGGRMYRTGDMGRMLPDGNMEFLGRVDHQVKIRGFRVELGEIESILSKHESISEAVVNVFTDSDGNNQLCGYYVQHNDIATQEIRDYLSQYLPGYMIPVYFVPMPSLPLTSNGKIDRKALPEPESLTQKTEFIAPRNEVEEKMVAIWEKILRKNGIGAADDFFELGGHSLSAMKLMAQIHKEFGVKVSVNEVFTETTIGDLSALVSRKVWAQTSDESVEAEESFTL</sequence>
<dbReference type="SUPFAM" id="SSF52777">
    <property type="entry name" value="CoA-dependent acyltransferases"/>
    <property type="match status" value="3"/>
</dbReference>
<dbReference type="GO" id="GO:0043041">
    <property type="term" value="P:amino acid activation for nonribosomal peptide biosynthetic process"/>
    <property type="evidence" value="ECO:0007669"/>
    <property type="project" value="TreeGrafter"/>
</dbReference>
<dbReference type="InterPro" id="IPR029063">
    <property type="entry name" value="SAM-dependent_MTases_sf"/>
</dbReference>
<dbReference type="InterPro" id="IPR045851">
    <property type="entry name" value="AMP-bd_C_sf"/>
</dbReference>
<dbReference type="PANTHER" id="PTHR45527">
    <property type="entry name" value="NONRIBOSOMAL PEPTIDE SYNTHETASE"/>
    <property type="match status" value="1"/>
</dbReference>
<dbReference type="Pfam" id="PF00501">
    <property type="entry name" value="AMP-binding"/>
    <property type="match status" value="2"/>
</dbReference>
<dbReference type="RefSeq" id="WP_202858686.1">
    <property type="nucleotide sequence ID" value="NZ_JAEUGD010000066.1"/>
</dbReference>
<dbReference type="EMBL" id="JAEUGD010000066">
    <property type="protein sequence ID" value="MBL6449151.1"/>
    <property type="molecule type" value="Genomic_DNA"/>
</dbReference>
<dbReference type="InterPro" id="IPR025110">
    <property type="entry name" value="AMP-bd_C"/>
</dbReference>
<evidence type="ECO:0000313" key="6">
    <source>
        <dbReference type="EMBL" id="MBL6449151.1"/>
    </source>
</evidence>
<dbReference type="NCBIfam" id="NF003417">
    <property type="entry name" value="PRK04813.1"/>
    <property type="match status" value="3"/>
</dbReference>
<keyword evidence="4" id="KW-0597">Phosphoprotein</keyword>
<dbReference type="FunFam" id="2.30.38.10:FF:000001">
    <property type="entry name" value="Non-ribosomal peptide synthetase PvdI"/>
    <property type="match status" value="2"/>
</dbReference>
<dbReference type="Pfam" id="PF00550">
    <property type="entry name" value="PP-binding"/>
    <property type="match status" value="2"/>
</dbReference>
<dbReference type="InterPro" id="IPR001242">
    <property type="entry name" value="Condensation_dom"/>
</dbReference>
<evidence type="ECO:0000259" key="5">
    <source>
        <dbReference type="PROSITE" id="PS50075"/>
    </source>
</evidence>
<evidence type="ECO:0000256" key="1">
    <source>
        <dbReference type="ARBA" id="ARBA00001957"/>
    </source>
</evidence>
<dbReference type="Pfam" id="PF00668">
    <property type="entry name" value="Condensation"/>
    <property type="match status" value="2"/>
</dbReference>
<comment type="caution">
    <text evidence="6">The sequence shown here is derived from an EMBL/GenBank/DDBJ whole genome shotgun (WGS) entry which is preliminary data.</text>
</comment>
<dbReference type="FunFam" id="3.40.50.980:FF:000001">
    <property type="entry name" value="Non-ribosomal peptide synthetase"/>
    <property type="match status" value="2"/>
</dbReference>
<dbReference type="CDD" id="cd05930">
    <property type="entry name" value="A_NRPS"/>
    <property type="match status" value="2"/>
</dbReference>
<dbReference type="Proteomes" id="UP000614216">
    <property type="component" value="Unassembled WGS sequence"/>
</dbReference>
<dbReference type="InterPro" id="IPR000873">
    <property type="entry name" value="AMP-dep_synth/lig_dom"/>
</dbReference>
<dbReference type="FunFam" id="3.40.50.12780:FF:000012">
    <property type="entry name" value="Non-ribosomal peptide synthetase"/>
    <property type="match status" value="2"/>
</dbReference>
<dbReference type="Pfam" id="PF13193">
    <property type="entry name" value="AMP-binding_C"/>
    <property type="match status" value="1"/>
</dbReference>
<dbReference type="GO" id="GO:0044550">
    <property type="term" value="P:secondary metabolite biosynthetic process"/>
    <property type="evidence" value="ECO:0007669"/>
    <property type="project" value="UniProtKB-ARBA"/>
</dbReference>
<proteinExistence type="inferred from homology"/>
<comment type="similarity">
    <text evidence="2">Belongs to the ATP-dependent AMP-binding enzyme family.</text>
</comment>
<dbReference type="PROSITE" id="PS00455">
    <property type="entry name" value="AMP_BINDING"/>
    <property type="match status" value="1"/>
</dbReference>
<protein>
    <submittedName>
        <fullName evidence="6">Amino acid adenylation domain-containing protein</fullName>
    </submittedName>
</protein>
<organism evidence="6 7">
    <name type="scientific">Fulvivirga marina</name>
    <dbReference type="NCBI Taxonomy" id="2494733"/>
    <lineage>
        <taxon>Bacteria</taxon>
        <taxon>Pseudomonadati</taxon>
        <taxon>Bacteroidota</taxon>
        <taxon>Cytophagia</taxon>
        <taxon>Cytophagales</taxon>
        <taxon>Fulvivirgaceae</taxon>
        <taxon>Fulvivirga</taxon>
    </lineage>
</organism>
<comment type="cofactor">
    <cofactor evidence="1">
        <name>pantetheine 4'-phosphate</name>
        <dbReference type="ChEBI" id="CHEBI:47942"/>
    </cofactor>
</comment>
<name>A0A937G2Q0_9BACT</name>
<dbReference type="SUPFAM" id="SSF53335">
    <property type="entry name" value="S-adenosyl-L-methionine-dependent methyltransferases"/>
    <property type="match status" value="1"/>
</dbReference>